<keyword evidence="2" id="KW-1185">Reference proteome</keyword>
<dbReference type="RefSeq" id="WP_387407130.1">
    <property type="nucleotide sequence ID" value="NZ_JBIAQY010000041.1"/>
</dbReference>
<proteinExistence type="predicted"/>
<reference evidence="1 2" key="1">
    <citation type="submission" date="2024-10" db="EMBL/GenBank/DDBJ databases">
        <title>The Natural Products Discovery Center: Release of the First 8490 Sequenced Strains for Exploring Actinobacteria Biosynthetic Diversity.</title>
        <authorList>
            <person name="Kalkreuter E."/>
            <person name="Kautsar S.A."/>
            <person name="Yang D."/>
            <person name="Bader C.D."/>
            <person name="Teijaro C.N."/>
            <person name="Fluegel L."/>
            <person name="Davis C.M."/>
            <person name="Simpson J.R."/>
            <person name="Lauterbach L."/>
            <person name="Steele A.D."/>
            <person name="Gui C."/>
            <person name="Meng S."/>
            <person name="Li G."/>
            <person name="Viehrig K."/>
            <person name="Ye F."/>
            <person name="Su P."/>
            <person name="Kiefer A.F."/>
            <person name="Nichols A."/>
            <person name="Cepeda A.J."/>
            <person name="Yan W."/>
            <person name="Fan B."/>
            <person name="Jiang Y."/>
            <person name="Adhikari A."/>
            <person name="Zheng C.-J."/>
            <person name="Schuster L."/>
            <person name="Cowan T.M."/>
            <person name="Smanski M.J."/>
            <person name="Chevrette M.G."/>
            <person name="De Carvalho L.P.S."/>
            <person name="Shen B."/>
        </authorList>
    </citation>
    <scope>NUCLEOTIDE SEQUENCE [LARGE SCALE GENOMIC DNA]</scope>
    <source>
        <strain evidence="1 2">NPDC002593</strain>
    </source>
</reference>
<evidence type="ECO:0000313" key="1">
    <source>
        <dbReference type="EMBL" id="MFF3575199.1"/>
    </source>
</evidence>
<dbReference type="EMBL" id="JBIAQY010000041">
    <property type="protein sequence ID" value="MFF3575199.1"/>
    <property type="molecule type" value="Genomic_DNA"/>
</dbReference>
<organism evidence="1 2">
    <name type="scientific">Nocardia jiangxiensis</name>
    <dbReference type="NCBI Taxonomy" id="282685"/>
    <lineage>
        <taxon>Bacteria</taxon>
        <taxon>Bacillati</taxon>
        <taxon>Actinomycetota</taxon>
        <taxon>Actinomycetes</taxon>
        <taxon>Mycobacteriales</taxon>
        <taxon>Nocardiaceae</taxon>
        <taxon>Nocardia</taxon>
    </lineage>
</organism>
<evidence type="ECO:0000313" key="2">
    <source>
        <dbReference type="Proteomes" id="UP001601992"/>
    </source>
</evidence>
<protein>
    <submittedName>
        <fullName evidence="1">Uncharacterized protein</fullName>
    </submittedName>
</protein>
<name>A0ABW6SG51_9NOCA</name>
<comment type="caution">
    <text evidence="1">The sequence shown here is derived from an EMBL/GenBank/DDBJ whole genome shotgun (WGS) entry which is preliminary data.</text>
</comment>
<sequence length="72" mass="7940">MPHTERFPLVATTAHDPGEIIAAALDQAETRDPTHARTWIVLVEGDYDQIDAIDAEPARHGIDVHIVIDLSM</sequence>
<accession>A0ABW6SG51</accession>
<dbReference type="Proteomes" id="UP001601992">
    <property type="component" value="Unassembled WGS sequence"/>
</dbReference>
<gene>
    <name evidence="1" type="ORF">ACFYXQ_46455</name>
</gene>